<dbReference type="Proteomes" id="UP000277580">
    <property type="component" value="Unassembled WGS sequence"/>
</dbReference>
<evidence type="ECO:0000256" key="3">
    <source>
        <dbReference type="ARBA" id="ARBA00005459"/>
    </source>
</evidence>
<keyword evidence="8" id="KW-1185">Reference proteome</keyword>
<dbReference type="PANTHER" id="PTHR28081:SF1">
    <property type="entry name" value="DAMAGE-REGULATED IMPORT FACILITATOR 1"/>
    <property type="match status" value="1"/>
</dbReference>
<organism evidence="7 8">
    <name type="scientific">Morchella conica CCBAS932</name>
    <dbReference type="NCBI Taxonomy" id="1392247"/>
    <lineage>
        <taxon>Eukaryota</taxon>
        <taxon>Fungi</taxon>
        <taxon>Dikarya</taxon>
        <taxon>Ascomycota</taxon>
        <taxon>Pezizomycotina</taxon>
        <taxon>Pezizomycetes</taxon>
        <taxon>Pezizales</taxon>
        <taxon>Morchellaceae</taxon>
        <taxon>Morchella</taxon>
    </lineage>
</organism>
<feature type="region of interest" description="Disordered" evidence="6">
    <location>
        <begin position="1"/>
        <end position="70"/>
    </location>
</feature>
<evidence type="ECO:0000313" key="8">
    <source>
        <dbReference type="Proteomes" id="UP000277580"/>
    </source>
</evidence>
<keyword evidence="5" id="KW-0539">Nucleus</keyword>
<dbReference type="GO" id="GO:0005634">
    <property type="term" value="C:nucleus"/>
    <property type="evidence" value="ECO:0007669"/>
    <property type="project" value="UniProtKB-SubCell"/>
</dbReference>
<dbReference type="GO" id="GO:0005737">
    <property type="term" value="C:cytoplasm"/>
    <property type="evidence" value="ECO:0007669"/>
    <property type="project" value="UniProtKB-SubCell"/>
</dbReference>
<feature type="region of interest" description="Disordered" evidence="6">
    <location>
        <begin position="114"/>
        <end position="140"/>
    </location>
</feature>
<gene>
    <name evidence="7" type="ORF">P167DRAFT_564669</name>
</gene>
<dbReference type="OrthoDB" id="4072855at2759"/>
<accession>A0A3N4KRD1</accession>
<dbReference type="GO" id="GO:0008104">
    <property type="term" value="P:intracellular protein localization"/>
    <property type="evidence" value="ECO:0007669"/>
    <property type="project" value="TreeGrafter"/>
</dbReference>
<keyword evidence="4" id="KW-0963">Cytoplasm</keyword>
<comment type="similarity">
    <text evidence="3">Belongs to the DIF1/spd1 family.</text>
</comment>
<feature type="compositionally biased region" description="Low complexity" evidence="6">
    <location>
        <begin position="26"/>
        <end position="62"/>
    </location>
</feature>
<dbReference type="InParanoid" id="A0A3N4KRD1"/>
<evidence type="ECO:0000256" key="5">
    <source>
        <dbReference type="ARBA" id="ARBA00023242"/>
    </source>
</evidence>
<evidence type="ECO:0000256" key="4">
    <source>
        <dbReference type="ARBA" id="ARBA00022490"/>
    </source>
</evidence>
<dbReference type="Pfam" id="PF08591">
    <property type="entry name" value="RNR_inhib"/>
    <property type="match status" value="1"/>
</dbReference>
<name>A0A3N4KRD1_9PEZI</name>
<dbReference type="AlphaFoldDB" id="A0A3N4KRD1"/>
<feature type="compositionally biased region" description="Polar residues" evidence="6">
    <location>
        <begin position="13"/>
        <end position="25"/>
    </location>
</feature>
<dbReference type="GO" id="GO:1990846">
    <property type="term" value="F:ribonucleoside-diphosphate reductase inhibitor activity"/>
    <property type="evidence" value="ECO:0007669"/>
    <property type="project" value="TreeGrafter"/>
</dbReference>
<evidence type="ECO:0000256" key="6">
    <source>
        <dbReference type="SAM" id="MobiDB-lite"/>
    </source>
</evidence>
<evidence type="ECO:0000256" key="2">
    <source>
        <dbReference type="ARBA" id="ARBA00004496"/>
    </source>
</evidence>
<protein>
    <submittedName>
        <fullName evidence="7">Uncharacterized protein</fullName>
    </submittedName>
</protein>
<reference evidence="7 8" key="1">
    <citation type="journal article" date="2018" name="Nat. Ecol. Evol.">
        <title>Pezizomycetes genomes reveal the molecular basis of ectomycorrhizal truffle lifestyle.</title>
        <authorList>
            <person name="Murat C."/>
            <person name="Payen T."/>
            <person name="Noel B."/>
            <person name="Kuo A."/>
            <person name="Morin E."/>
            <person name="Chen J."/>
            <person name="Kohler A."/>
            <person name="Krizsan K."/>
            <person name="Balestrini R."/>
            <person name="Da Silva C."/>
            <person name="Montanini B."/>
            <person name="Hainaut M."/>
            <person name="Levati E."/>
            <person name="Barry K.W."/>
            <person name="Belfiori B."/>
            <person name="Cichocki N."/>
            <person name="Clum A."/>
            <person name="Dockter R.B."/>
            <person name="Fauchery L."/>
            <person name="Guy J."/>
            <person name="Iotti M."/>
            <person name="Le Tacon F."/>
            <person name="Lindquist E.A."/>
            <person name="Lipzen A."/>
            <person name="Malagnac F."/>
            <person name="Mello A."/>
            <person name="Molinier V."/>
            <person name="Miyauchi S."/>
            <person name="Poulain J."/>
            <person name="Riccioni C."/>
            <person name="Rubini A."/>
            <person name="Sitrit Y."/>
            <person name="Splivallo R."/>
            <person name="Traeger S."/>
            <person name="Wang M."/>
            <person name="Zifcakova L."/>
            <person name="Wipf D."/>
            <person name="Zambonelli A."/>
            <person name="Paolocci F."/>
            <person name="Nowrousian M."/>
            <person name="Ottonello S."/>
            <person name="Baldrian P."/>
            <person name="Spatafora J.W."/>
            <person name="Henrissat B."/>
            <person name="Nagy L.G."/>
            <person name="Aury J.M."/>
            <person name="Wincker P."/>
            <person name="Grigoriev I.V."/>
            <person name="Bonfante P."/>
            <person name="Martin F.M."/>
        </authorList>
    </citation>
    <scope>NUCLEOTIDE SEQUENCE [LARGE SCALE GENOMIC DNA]</scope>
    <source>
        <strain evidence="7 8">CCBAS932</strain>
    </source>
</reference>
<evidence type="ECO:0000313" key="7">
    <source>
        <dbReference type="EMBL" id="RPB13154.1"/>
    </source>
</evidence>
<dbReference type="EMBL" id="ML119124">
    <property type="protein sequence ID" value="RPB13154.1"/>
    <property type="molecule type" value="Genomic_DNA"/>
</dbReference>
<dbReference type="InterPro" id="IPR013900">
    <property type="entry name" value="RNR_inhibitor"/>
</dbReference>
<evidence type="ECO:0000256" key="1">
    <source>
        <dbReference type="ARBA" id="ARBA00004123"/>
    </source>
</evidence>
<comment type="subcellular location">
    <subcellularLocation>
        <location evidence="2">Cytoplasm</location>
    </subcellularLocation>
    <subcellularLocation>
        <location evidence="1">Nucleus</location>
    </subcellularLocation>
</comment>
<sequence length="195" mass="21302">MPSSNSSRKRPALSTSIQPSITSFFSPASNNSCPSSLSTTNTPNTNTNTNTKTSSTITWRTNNAHESPGDIQSKLLNVGMRVRKAVPEGLKTGTYKSTKFGVVPPSQEKALSKVVKGTNNKREYQEDPEIETSMQTERPAGQISVPKSLNRTYHAAVPRGFGGDTHMIDQYESDDFEEAGFLKPVEHKHLVATCI</sequence>
<proteinExistence type="inferred from homology"/>
<dbReference type="PANTHER" id="PTHR28081">
    <property type="entry name" value="DAMAGE-REGULATED IMPORT FACILITATOR 1-RELATED"/>
    <property type="match status" value="1"/>
</dbReference>